<sequence length="187" mass="19298">MSLFVRRAEVFLDAATVLWLCTFVITWFGMGIGDDGWSVSRYLLSSAFIALAALATTGALVGLSARRAGRMDAPSLAIGGLGLLSAVAAALLAWVVGIWLPLLAAALVWTLARTRHQPAMSHRVSLALLIVVPILGVGAIATSALSFTTGGTEPLLWGLVAAFAAAHIVGLVSATARLGRDARHAAA</sequence>
<keyword evidence="3" id="KW-1185">Reference proteome</keyword>
<accession>A0ABT7MZ98</accession>
<proteinExistence type="predicted"/>
<keyword evidence="1" id="KW-1133">Transmembrane helix</keyword>
<feature type="transmembrane region" description="Helical" evidence="1">
    <location>
        <begin position="155"/>
        <end position="174"/>
    </location>
</feature>
<feature type="transmembrane region" description="Helical" evidence="1">
    <location>
        <begin position="75"/>
        <end position="92"/>
    </location>
</feature>
<feature type="transmembrane region" description="Helical" evidence="1">
    <location>
        <begin position="126"/>
        <end position="149"/>
    </location>
</feature>
<feature type="transmembrane region" description="Helical" evidence="1">
    <location>
        <begin position="42"/>
        <end position="63"/>
    </location>
</feature>
<dbReference type="EMBL" id="JASXSZ010000003">
    <property type="protein sequence ID" value="MDL9979778.1"/>
    <property type="molecule type" value="Genomic_DNA"/>
</dbReference>
<reference evidence="2 3" key="1">
    <citation type="submission" date="2023-06" db="EMBL/GenBank/DDBJ databases">
        <title>Microbacterium sp. nov., isolated from a waste landfill.</title>
        <authorList>
            <person name="Wen W."/>
        </authorList>
    </citation>
    <scope>NUCLEOTIDE SEQUENCE [LARGE SCALE GENOMIC DNA]</scope>
    <source>
        <strain evidence="2 3">ASV49</strain>
    </source>
</reference>
<feature type="transmembrane region" description="Helical" evidence="1">
    <location>
        <begin position="12"/>
        <end position="30"/>
    </location>
</feature>
<evidence type="ECO:0000256" key="1">
    <source>
        <dbReference type="SAM" id="Phobius"/>
    </source>
</evidence>
<name>A0ABT7MZ98_9MICO</name>
<evidence type="ECO:0000313" key="3">
    <source>
        <dbReference type="Proteomes" id="UP001235064"/>
    </source>
</evidence>
<comment type="caution">
    <text evidence="2">The sequence shown here is derived from an EMBL/GenBank/DDBJ whole genome shotgun (WGS) entry which is preliminary data.</text>
</comment>
<gene>
    <name evidence="2" type="ORF">QSV35_10595</name>
</gene>
<dbReference type="Proteomes" id="UP001235064">
    <property type="component" value="Unassembled WGS sequence"/>
</dbReference>
<keyword evidence="1" id="KW-0472">Membrane</keyword>
<keyword evidence="1" id="KW-0812">Transmembrane</keyword>
<evidence type="ECO:0000313" key="2">
    <source>
        <dbReference type="EMBL" id="MDL9979778.1"/>
    </source>
</evidence>
<dbReference type="RefSeq" id="WP_286288708.1">
    <property type="nucleotide sequence ID" value="NZ_JASXSZ010000003.1"/>
</dbReference>
<protein>
    <submittedName>
        <fullName evidence="2">Uncharacterized protein</fullName>
    </submittedName>
</protein>
<organism evidence="2 3">
    <name type="scientific">Microbacterium candidum</name>
    <dbReference type="NCBI Taxonomy" id="3041922"/>
    <lineage>
        <taxon>Bacteria</taxon>
        <taxon>Bacillati</taxon>
        <taxon>Actinomycetota</taxon>
        <taxon>Actinomycetes</taxon>
        <taxon>Micrococcales</taxon>
        <taxon>Microbacteriaceae</taxon>
        <taxon>Microbacterium</taxon>
    </lineage>
</organism>